<protein>
    <submittedName>
        <fullName evidence="5">Uncharacterized protein</fullName>
    </submittedName>
</protein>
<evidence type="ECO:0000313" key="5">
    <source>
        <dbReference type="EMBL" id="KAH3735810.1"/>
    </source>
</evidence>
<dbReference type="GO" id="GO:0033260">
    <property type="term" value="P:nuclear DNA replication"/>
    <property type="evidence" value="ECO:0007669"/>
    <property type="project" value="TreeGrafter"/>
</dbReference>
<dbReference type="PANTHER" id="PTHR12972:SF0">
    <property type="entry name" value="PROTEIN DOWNSTREAM NEIGHBOR OF SON"/>
    <property type="match status" value="1"/>
</dbReference>
<dbReference type="EMBL" id="JAIWYP010000011">
    <property type="protein sequence ID" value="KAH3735810.1"/>
    <property type="molecule type" value="Genomic_DNA"/>
</dbReference>
<name>A0A9D4CZF0_DREPO</name>
<comment type="similarity">
    <text evidence="4">Belongs to the DONSON family.</text>
</comment>
<evidence type="ECO:0000313" key="6">
    <source>
        <dbReference type="Proteomes" id="UP000828390"/>
    </source>
</evidence>
<dbReference type="GO" id="GO:0005634">
    <property type="term" value="C:nucleus"/>
    <property type="evidence" value="ECO:0007669"/>
    <property type="project" value="UniProtKB-SubCell"/>
</dbReference>
<proteinExistence type="inferred from homology"/>
<dbReference type="InterPro" id="IPR024861">
    <property type="entry name" value="Donson"/>
</dbReference>
<keyword evidence="2" id="KW-0217">Developmental protein</keyword>
<evidence type="ECO:0000256" key="1">
    <source>
        <dbReference type="ARBA" id="ARBA00004123"/>
    </source>
</evidence>
<gene>
    <name evidence="5" type="ORF">DPMN_042368</name>
</gene>
<keyword evidence="3" id="KW-0539">Nucleus</keyword>
<dbReference type="AlphaFoldDB" id="A0A9D4CZF0"/>
<organism evidence="5 6">
    <name type="scientific">Dreissena polymorpha</name>
    <name type="common">Zebra mussel</name>
    <name type="synonym">Mytilus polymorpha</name>
    <dbReference type="NCBI Taxonomy" id="45954"/>
    <lineage>
        <taxon>Eukaryota</taxon>
        <taxon>Metazoa</taxon>
        <taxon>Spiralia</taxon>
        <taxon>Lophotrochozoa</taxon>
        <taxon>Mollusca</taxon>
        <taxon>Bivalvia</taxon>
        <taxon>Autobranchia</taxon>
        <taxon>Heteroconchia</taxon>
        <taxon>Euheterodonta</taxon>
        <taxon>Imparidentia</taxon>
        <taxon>Neoheterodontei</taxon>
        <taxon>Myida</taxon>
        <taxon>Dreissenoidea</taxon>
        <taxon>Dreissenidae</taxon>
        <taxon>Dreissena</taxon>
    </lineage>
</organism>
<reference evidence="5" key="1">
    <citation type="journal article" date="2019" name="bioRxiv">
        <title>The Genome of the Zebra Mussel, Dreissena polymorpha: A Resource for Invasive Species Research.</title>
        <authorList>
            <person name="McCartney M.A."/>
            <person name="Auch B."/>
            <person name="Kono T."/>
            <person name="Mallez S."/>
            <person name="Zhang Y."/>
            <person name="Obille A."/>
            <person name="Becker A."/>
            <person name="Abrahante J.E."/>
            <person name="Garbe J."/>
            <person name="Badalamenti J.P."/>
            <person name="Herman A."/>
            <person name="Mangelson H."/>
            <person name="Liachko I."/>
            <person name="Sullivan S."/>
            <person name="Sone E.D."/>
            <person name="Koren S."/>
            <person name="Silverstein K.A.T."/>
            <person name="Beckman K.B."/>
            <person name="Gohl D.M."/>
        </authorList>
    </citation>
    <scope>NUCLEOTIDE SEQUENCE</scope>
    <source>
        <strain evidence="5">Duluth1</strain>
        <tissue evidence="5">Whole animal</tissue>
    </source>
</reference>
<evidence type="ECO:0000256" key="2">
    <source>
        <dbReference type="ARBA" id="ARBA00022473"/>
    </source>
</evidence>
<sequence>MYFMLQNKATIDVQDEPEIFSYLPVDWSLKTKVRVVSSRPLDWCVQIRTADESHGVTQFVQDSQCRVCIEII</sequence>
<keyword evidence="6" id="KW-1185">Reference proteome</keyword>
<reference evidence="5" key="2">
    <citation type="submission" date="2020-11" db="EMBL/GenBank/DDBJ databases">
        <authorList>
            <person name="McCartney M.A."/>
            <person name="Auch B."/>
            <person name="Kono T."/>
            <person name="Mallez S."/>
            <person name="Becker A."/>
            <person name="Gohl D.M."/>
            <person name="Silverstein K.A.T."/>
            <person name="Koren S."/>
            <person name="Bechman K.B."/>
            <person name="Herman A."/>
            <person name="Abrahante J.E."/>
            <person name="Garbe J."/>
        </authorList>
    </citation>
    <scope>NUCLEOTIDE SEQUENCE</scope>
    <source>
        <strain evidence="5">Duluth1</strain>
        <tissue evidence="5">Whole animal</tissue>
    </source>
</reference>
<comment type="subcellular location">
    <subcellularLocation>
        <location evidence="1">Nucleus</location>
    </subcellularLocation>
</comment>
<dbReference type="Proteomes" id="UP000828390">
    <property type="component" value="Unassembled WGS sequence"/>
</dbReference>
<evidence type="ECO:0000256" key="3">
    <source>
        <dbReference type="ARBA" id="ARBA00023242"/>
    </source>
</evidence>
<accession>A0A9D4CZF0</accession>
<evidence type="ECO:0000256" key="4">
    <source>
        <dbReference type="ARBA" id="ARBA00025806"/>
    </source>
</evidence>
<dbReference type="PANTHER" id="PTHR12972">
    <property type="entry name" value="DOWNSTREAM NEIGHBOR OF SON"/>
    <property type="match status" value="1"/>
</dbReference>
<comment type="caution">
    <text evidence="5">The sequence shown here is derived from an EMBL/GenBank/DDBJ whole genome shotgun (WGS) entry which is preliminary data.</text>
</comment>